<evidence type="ECO:0000313" key="4">
    <source>
        <dbReference type="Proteomes" id="UP001596031"/>
    </source>
</evidence>
<comment type="caution">
    <text evidence="3">The sequence shown here is derived from an EMBL/GenBank/DDBJ whole genome shotgun (WGS) entry which is preliminary data.</text>
</comment>
<proteinExistence type="predicted"/>
<keyword evidence="1" id="KW-0472">Membrane</keyword>
<dbReference type="Pfam" id="PF23127">
    <property type="entry name" value="DotM_C"/>
    <property type="match status" value="1"/>
</dbReference>
<keyword evidence="1" id="KW-0812">Transmembrane</keyword>
<keyword evidence="1" id="KW-1133">Transmembrane helix</keyword>
<evidence type="ECO:0000313" key="3">
    <source>
        <dbReference type="EMBL" id="MFC5511111.1"/>
    </source>
</evidence>
<dbReference type="Proteomes" id="UP001596031">
    <property type="component" value="Unassembled WGS sequence"/>
</dbReference>
<evidence type="ECO:0000259" key="2">
    <source>
        <dbReference type="Pfam" id="PF23127"/>
    </source>
</evidence>
<organism evidence="3 4">
    <name type="scientific">Massilia jejuensis</name>
    <dbReference type="NCBI Taxonomy" id="648894"/>
    <lineage>
        <taxon>Bacteria</taxon>
        <taxon>Pseudomonadati</taxon>
        <taxon>Pseudomonadota</taxon>
        <taxon>Betaproteobacteria</taxon>
        <taxon>Burkholderiales</taxon>
        <taxon>Oxalobacteraceae</taxon>
        <taxon>Telluria group</taxon>
        <taxon>Massilia</taxon>
    </lineage>
</organism>
<accession>A0ABW0PEN4</accession>
<dbReference type="EMBL" id="JBHSMS010000026">
    <property type="protein sequence ID" value="MFC5511111.1"/>
    <property type="molecule type" value="Genomic_DNA"/>
</dbReference>
<reference evidence="4" key="1">
    <citation type="journal article" date="2019" name="Int. J. Syst. Evol. Microbiol.">
        <title>The Global Catalogue of Microorganisms (GCM) 10K type strain sequencing project: providing services to taxonomists for standard genome sequencing and annotation.</title>
        <authorList>
            <consortium name="The Broad Institute Genomics Platform"/>
            <consortium name="The Broad Institute Genome Sequencing Center for Infectious Disease"/>
            <person name="Wu L."/>
            <person name="Ma J."/>
        </authorList>
    </citation>
    <scope>NUCLEOTIDE SEQUENCE [LARGE SCALE GENOMIC DNA]</scope>
    <source>
        <strain evidence="4">CCUG 38813</strain>
    </source>
</reference>
<dbReference type="InterPro" id="IPR056464">
    <property type="entry name" value="DotM_C"/>
</dbReference>
<keyword evidence="4" id="KW-1185">Reference proteome</keyword>
<dbReference type="RefSeq" id="WP_379719354.1">
    <property type="nucleotide sequence ID" value="NZ_JBHSMS010000026.1"/>
</dbReference>
<gene>
    <name evidence="3" type="ORF">ACFPOU_08220</name>
</gene>
<feature type="transmembrane region" description="Helical" evidence="1">
    <location>
        <begin position="12"/>
        <end position="33"/>
    </location>
</feature>
<evidence type="ECO:0000256" key="1">
    <source>
        <dbReference type="SAM" id="Phobius"/>
    </source>
</evidence>
<name>A0ABW0PEN4_9BURK</name>
<protein>
    <recommendedName>
        <fullName evidence="2">DotM C-terminal cytoplasmic domain-containing protein</fullName>
    </recommendedName>
</protein>
<feature type="domain" description="DotM C-terminal cytoplasmic" evidence="2">
    <location>
        <begin position="179"/>
        <end position="360"/>
    </location>
</feature>
<sequence length="455" mass="51474">MARNSQTPNADVSGIFVIPMLIVVLFAILWFAMGQGLFYGSGKMAYYMLWPFDLIDSVHAYRMEIAQDVVKPPTVGKFYEWTSDAWRLPALIVAGLALRLGWTAWQHPMGKEKGGLRGRLSVDALLRYQAQIHSAIAPIVPIAKHLYKNEDPRWHAPWHPHEVVEHFGLAKANGDLDHEKAEHYLLSQLGTRVYRPGIDKSDTIFADRLNDWEKAIFALLAPAAIHGKDGLGEFRDLLDKLNYSAVNETQTPDLRLANEQYQKYRAHPLLNNLWRSHHFSVTYLMQVYKLCKRAGKVTTAEFVGWLRPNANSLYAALNSVGRQRTAFAEAAGAHEHWEHEQKCQRLNRIPILPVVVAALKSLEDEYNFWRTANAGETEESLWGRMTQEQARLDSDLFREHVVGLLGAGMNSVPKPGADSDFDATEAIARREFEDAQMTKLMAGSKAAFPKEEDNQ</sequence>